<dbReference type="PROSITE" id="PS50943">
    <property type="entry name" value="HTH_CROC1"/>
    <property type="match status" value="1"/>
</dbReference>
<reference evidence="3" key="1">
    <citation type="submission" date="2020-08" db="EMBL/GenBank/DDBJ databases">
        <title>Genome public.</title>
        <authorList>
            <person name="Liu C."/>
            <person name="Sun Q."/>
        </authorList>
    </citation>
    <scope>NUCLEOTIDE SEQUENCE</scope>
    <source>
        <strain evidence="3">NSJ-23</strain>
    </source>
</reference>
<dbReference type="RefSeq" id="WP_186853451.1">
    <property type="nucleotide sequence ID" value="NZ_JACOPO010000014.1"/>
</dbReference>
<name>A0A8J6J3G6_9FIRM</name>
<dbReference type="Proteomes" id="UP000628736">
    <property type="component" value="Unassembled WGS sequence"/>
</dbReference>
<accession>A0A8J6J3G6</accession>
<dbReference type="Gene3D" id="1.10.260.40">
    <property type="entry name" value="lambda repressor-like DNA-binding domains"/>
    <property type="match status" value="1"/>
</dbReference>
<keyword evidence="4" id="KW-1185">Reference proteome</keyword>
<dbReference type="SUPFAM" id="SSF47413">
    <property type="entry name" value="lambda repressor-like DNA-binding domains"/>
    <property type="match status" value="1"/>
</dbReference>
<dbReference type="EMBL" id="JACOPO010000015">
    <property type="protein sequence ID" value="MBC5723779.1"/>
    <property type="molecule type" value="Genomic_DNA"/>
</dbReference>
<organism evidence="3 4">
    <name type="scientific">Flintibacter hominis</name>
    <dbReference type="NCBI Taxonomy" id="2763048"/>
    <lineage>
        <taxon>Bacteria</taxon>
        <taxon>Bacillati</taxon>
        <taxon>Bacillota</taxon>
        <taxon>Clostridia</taxon>
        <taxon>Eubacteriales</taxon>
        <taxon>Flintibacter</taxon>
    </lineage>
</organism>
<feature type="domain" description="HTH cro/C1-type" evidence="1">
    <location>
        <begin position="27"/>
        <end position="64"/>
    </location>
</feature>
<dbReference type="EMBL" id="JACOPO010000014">
    <property type="protein sequence ID" value="MBC5723755.1"/>
    <property type="molecule type" value="Genomic_DNA"/>
</dbReference>
<evidence type="ECO:0000313" key="2">
    <source>
        <dbReference type="EMBL" id="MBC5723755.1"/>
    </source>
</evidence>
<evidence type="ECO:0000313" key="4">
    <source>
        <dbReference type="Proteomes" id="UP000628736"/>
    </source>
</evidence>
<evidence type="ECO:0000259" key="1">
    <source>
        <dbReference type="PROSITE" id="PS50943"/>
    </source>
</evidence>
<evidence type="ECO:0000313" key="3">
    <source>
        <dbReference type="EMBL" id="MBC5723779.1"/>
    </source>
</evidence>
<dbReference type="InterPro" id="IPR010982">
    <property type="entry name" value="Lambda_DNA-bd_dom_sf"/>
</dbReference>
<sequence>MDEFPERLRRLRESMRPVRSMTVTSQLMGLSPDALRKYERGEVEPKMTALKLIAAYYHISLDELCKMEEE</sequence>
<dbReference type="GO" id="GO:0003677">
    <property type="term" value="F:DNA binding"/>
    <property type="evidence" value="ECO:0007669"/>
    <property type="project" value="InterPro"/>
</dbReference>
<protein>
    <submittedName>
        <fullName evidence="3">Helix-turn-helix transcriptional regulator</fullName>
    </submittedName>
</protein>
<proteinExistence type="predicted"/>
<dbReference type="CDD" id="cd00093">
    <property type="entry name" value="HTH_XRE"/>
    <property type="match status" value="1"/>
</dbReference>
<dbReference type="SMART" id="SM00530">
    <property type="entry name" value="HTH_XRE"/>
    <property type="match status" value="1"/>
</dbReference>
<dbReference type="Pfam" id="PF01381">
    <property type="entry name" value="HTH_3"/>
    <property type="match status" value="1"/>
</dbReference>
<dbReference type="AlphaFoldDB" id="A0A8J6J3G6"/>
<comment type="caution">
    <text evidence="3">The sequence shown here is derived from an EMBL/GenBank/DDBJ whole genome shotgun (WGS) entry which is preliminary data.</text>
</comment>
<gene>
    <name evidence="2" type="ORF">H8S11_13185</name>
    <name evidence="3" type="ORF">H8S11_13305</name>
</gene>
<dbReference type="InterPro" id="IPR001387">
    <property type="entry name" value="Cro/C1-type_HTH"/>
</dbReference>